<dbReference type="AlphaFoldDB" id="F9WHM8"/>
<reference evidence="3 4" key="2">
    <citation type="journal article" date="2012" name="Proc. Natl. Acad. Sci. U.S.A.">
        <title>Antigenic diversity is generated by distinct evolutionary mechanisms in African trypanosome species.</title>
        <authorList>
            <person name="Jackson A.P."/>
            <person name="Berry A."/>
            <person name="Aslett M."/>
            <person name="Allison H.C."/>
            <person name="Burton P."/>
            <person name="Vavrova-Anderson J."/>
            <person name="Brown R."/>
            <person name="Browne H."/>
            <person name="Corton N."/>
            <person name="Hauser H."/>
            <person name="Gamble J."/>
            <person name="Gilderthorp R."/>
            <person name="Marcello L."/>
            <person name="McQuillan J."/>
            <person name="Otto T.D."/>
            <person name="Quail M.A."/>
            <person name="Sanders M.J."/>
            <person name="van Tonder A."/>
            <person name="Ginger M.L."/>
            <person name="Field M.C."/>
            <person name="Barry J.D."/>
            <person name="Hertz-Fowler C."/>
            <person name="Berriman M."/>
        </authorList>
    </citation>
    <scope>NUCLEOTIDE SEQUENCE [LARGE SCALE GENOMIC DNA]</scope>
    <source>
        <strain evidence="3 4">IL3000</strain>
    </source>
</reference>
<reference evidence="4" key="1">
    <citation type="submission" date="2011-07" db="EMBL/GenBank/DDBJ databases">
        <title>Divergent evolution of antigenic variation in African trypanosomes.</title>
        <authorList>
            <person name="Jackson A.P."/>
            <person name="Berry A."/>
            <person name="Allison H.C."/>
            <person name="Burton P."/>
            <person name="Anderson J."/>
            <person name="Aslett M."/>
            <person name="Brown R."/>
            <person name="Corton N."/>
            <person name="Harris D."/>
            <person name="Hauser H."/>
            <person name="Gamble J."/>
            <person name="Gilderthorp R."/>
            <person name="McQuillan J."/>
            <person name="Quail M.A."/>
            <person name="Sanders M."/>
            <person name="Van Tonder A."/>
            <person name="Ginger M.L."/>
            <person name="Donelson J.E."/>
            <person name="Field M.C."/>
            <person name="Barry J.D."/>
            <person name="Berriman M."/>
            <person name="Hertz-Fowler C."/>
        </authorList>
    </citation>
    <scope>NUCLEOTIDE SEQUENCE [LARGE SCALE GENOMIC DNA]</scope>
    <source>
        <strain evidence="4">IL3000</strain>
    </source>
</reference>
<dbReference type="SUPFAM" id="SSF48464">
    <property type="entry name" value="ENTH/VHS domain"/>
    <property type="match status" value="1"/>
</dbReference>
<keyword evidence="1" id="KW-0479">Metal-binding</keyword>
<evidence type="ECO:0000313" key="4">
    <source>
        <dbReference type="Proteomes" id="UP000000702"/>
    </source>
</evidence>
<dbReference type="Gene3D" id="1.25.40.90">
    <property type="match status" value="1"/>
</dbReference>
<dbReference type="PANTHER" id="PTHR21099:SF2">
    <property type="entry name" value="SI:CH211-113E8.11"/>
    <property type="match status" value="1"/>
</dbReference>
<gene>
    <name evidence="3" type="ORF">TCIL3000_0_17200</name>
</gene>
<evidence type="ECO:0000313" key="3">
    <source>
        <dbReference type="EMBL" id="CCD16821.1"/>
    </source>
</evidence>
<dbReference type="Proteomes" id="UP000000702">
    <property type="component" value="Unassembled WGS sequence"/>
</dbReference>
<keyword evidence="4" id="KW-1185">Reference proteome</keyword>
<keyword evidence="1" id="KW-0862">Zinc</keyword>
<protein>
    <submittedName>
        <fullName evidence="3">WGS project CAEQ00000000 data, annotated contig 674</fullName>
    </submittedName>
</protein>
<accession>F9WHM8</accession>
<evidence type="ECO:0000259" key="2">
    <source>
        <dbReference type="PROSITE" id="PS50103"/>
    </source>
</evidence>
<feature type="non-terminal residue" evidence="3">
    <location>
        <position position="219"/>
    </location>
</feature>
<keyword evidence="1" id="KW-0863">Zinc-finger</keyword>
<evidence type="ECO:0000256" key="1">
    <source>
        <dbReference type="PROSITE-ProRule" id="PRU00723"/>
    </source>
</evidence>
<organism evidence="3 4">
    <name type="scientific">Trypanosoma congolense (strain IL3000)</name>
    <dbReference type="NCBI Taxonomy" id="1068625"/>
    <lineage>
        <taxon>Eukaryota</taxon>
        <taxon>Discoba</taxon>
        <taxon>Euglenozoa</taxon>
        <taxon>Kinetoplastea</taxon>
        <taxon>Metakinetoplastina</taxon>
        <taxon>Trypanosomatida</taxon>
        <taxon>Trypanosomatidae</taxon>
        <taxon>Trypanosoma</taxon>
        <taxon>Nannomonas</taxon>
    </lineage>
</organism>
<feature type="domain" description="C3H1-type" evidence="2">
    <location>
        <begin position="183"/>
        <end position="210"/>
    </location>
</feature>
<dbReference type="PANTHER" id="PTHR21099">
    <property type="entry name" value="RAD201"/>
    <property type="match status" value="1"/>
</dbReference>
<sequence length="219" mass="25586">MFGGGEEYFREPPSIDRDTLRHFALFCGRLRTVEKPGKKTVNECAQLAREVGNNEMAFELVIGALFRHIKSWTGSKQLTCWYVLDKLCKEDRDKYGYTASKYILDIGRDYIPYEDPLLGPKYESLVEHWEGVFPRHVVDAIWMAKKDRLWALAHPEDILKQKEEEERQWKEEELALEDESGLNDHGQPCIDYLQGRCFWGDECKLYHPPGEEGTRPRSV</sequence>
<dbReference type="GO" id="GO:0008270">
    <property type="term" value="F:zinc ion binding"/>
    <property type="evidence" value="ECO:0007669"/>
    <property type="project" value="UniProtKB-KW"/>
</dbReference>
<dbReference type="InterPro" id="IPR000571">
    <property type="entry name" value="Znf_CCCH"/>
</dbReference>
<dbReference type="GO" id="GO:0005634">
    <property type="term" value="C:nucleus"/>
    <property type="evidence" value="ECO:0007669"/>
    <property type="project" value="TreeGrafter"/>
</dbReference>
<dbReference type="EMBL" id="CAEQ01002463">
    <property type="protein sequence ID" value="CCD16821.1"/>
    <property type="molecule type" value="Genomic_DNA"/>
</dbReference>
<proteinExistence type="predicted"/>
<feature type="zinc finger region" description="C3H1-type" evidence="1">
    <location>
        <begin position="183"/>
        <end position="210"/>
    </location>
</feature>
<name>F9WHM8_TRYCI</name>
<comment type="caution">
    <text evidence="3">The sequence shown here is derived from an EMBL/GenBank/DDBJ whole genome shotgun (WGS) entry which is preliminary data.</text>
</comment>
<dbReference type="InterPro" id="IPR008942">
    <property type="entry name" value="ENTH_VHS"/>
</dbReference>
<dbReference type="PROSITE" id="PS50103">
    <property type="entry name" value="ZF_C3H1"/>
    <property type="match status" value="1"/>
</dbReference>